<name>A0AAE3MWI7_9HYPH</name>
<dbReference type="GO" id="GO:0004519">
    <property type="term" value="F:endonuclease activity"/>
    <property type="evidence" value="ECO:0007669"/>
    <property type="project" value="UniProtKB-KW"/>
</dbReference>
<gene>
    <name evidence="3" type="ORF">NOF55_05670</name>
</gene>
<evidence type="ECO:0000313" key="3">
    <source>
        <dbReference type="EMBL" id="MCX8996588.1"/>
    </source>
</evidence>
<evidence type="ECO:0000259" key="2">
    <source>
        <dbReference type="Pfam" id="PF03372"/>
    </source>
</evidence>
<dbReference type="Proteomes" id="UP001208771">
    <property type="component" value="Unassembled WGS sequence"/>
</dbReference>
<protein>
    <submittedName>
        <fullName evidence="3">Endonuclease/exonuclease/phosphatase family protein</fullName>
    </submittedName>
</protein>
<comment type="caution">
    <text evidence="3">The sequence shown here is derived from an EMBL/GenBank/DDBJ whole genome shotgun (WGS) entry which is preliminary data.</text>
</comment>
<sequence length="318" mass="34880">MRQSISCLSGSLAILLLGLIATRYVFAMPYLAPFYNAQVHLSALATGLAILSFVFYHKWYMAMVILGGIAMTAHLPVRSHALGDMATAQQAAGKPSLRVLSFNVLAENLENGPAIADEILGSNADVAIVLEARQLASQFARMASAYPYRLGCGLETTGCDLVVLSRHPFVEHTVGNLSDLRSERYMHAVIEKDGERINVAAAHLSKPYFDDYHTVELWRLWRRMARMEGPIVLAGDFNAASIAPDMMWFLRSAGLRKAPYEPATWPTPLGPLGIAIDHIYARAPMRLTALDRIADNHGSNHFGLIADLVIEPGSLPRQ</sequence>
<keyword evidence="1" id="KW-0472">Membrane</keyword>
<keyword evidence="3" id="KW-0540">Nuclease</keyword>
<proteinExistence type="predicted"/>
<dbReference type="SUPFAM" id="SSF56219">
    <property type="entry name" value="DNase I-like"/>
    <property type="match status" value="1"/>
</dbReference>
<dbReference type="InterPro" id="IPR005135">
    <property type="entry name" value="Endo/exonuclease/phosphatase"/>
</dbReference>
<accession>A0AAE3MWI7</accession>
<dbReference type="InterPro" id="IPR036691">
    <property type="entry name" value="Endo/exonu/phosph_ase_sf"/>
</dbReference>
<feature type="domain" description="Endonuclease/exonuclease/phosphatase" evidence="2">
    <location>
        <begin position="100"/>
        <end position="301"/>
    </location>
</feature>
<dbReference type="Pfam" id="PF03372">
    <property type="entry name" value="Exo_endo_phos"/>
    <property type="match status" value="1"/>
</dbReference>
<dbReference type="RefSeq" id="WP_306410374.1">
    <property type="nucleotide sequence ID" value="NZ_JANFPI010000002.1"/>
</dbReference>
<organism evidence="3 4">
    <name type="scientific">Ectorhizobium quercum</name>
    <dbReference type="NCBI Taxonomy" id="2965071"/>
    <lineage>
        <taxon>Bacteria</taxon>
        <taxon>Pseudomonadati</taxon>
        <taxon>Pseudomonadota</taxon>
        <taxon>Alphaproteobacteria</taxon>
        <taxon>Hyphomicrobiales</taxon>
        <taxon>Rhizobiaceae</taxon>
        <taxon>Ectorhizobium</taxon>
    </lineage>
</organism>
<keyword evidence="4" id="KW-1185">Reference proteome</keyword>
<dbReference type="Gene3D" id="3.60.10.10">
    <property type="entry name" value="Endonuclease/exonuclease/phosphatase"/>
    <property type="match status" value="1"/>
</dbReference>
<dbReference type="AlphaFoldDB" id="A0AAE3MWI7"/>
<keyword evidence="1" id="KW-1133">Transmembrane helix</keyword>
<keyword evidence="3" id="KW-0378">Hydrolase</keyword>
<reference evidence="3" key="1">
    <citation type="submission" date="2022-07" db="EMBL/GenBank/DDBJ databases">
        <title>Ectorhizobium quercum gen.nov., sp. nov.</title>
        <authorList>
            <person name="Ma T."/>
            <person name="Li Y."/>
        </authorList>
    </citation>
    <scope>NUCLEOTIDE SEQUENCE</scope>
    <source>
        <strain evidence="3">BDR2-2</strain>
    </source>
</reference>
<keyword evidence="1" id="KW-0812">Transmembrane</keyword>
<evidence type="ECO:0000256" key="1">
    <source>
        <dbReference type="SAM" id="Phobius"/>
    </source>
</evidence>
<evidence type="ECO:0000313" key="4">
    <source>
        <dbReference type="Proteomes" id="UP001208771"/>
    </source>
</evidence>
<feature type="transmembrane region" description="Helical" evidence="1">
    <location>
        <begin position="37"/>
        <end position="56"/>
    </location>
</feature>
<keyword evidence="3" id="KW-0255">Endonuclease</keyword>
<dbReference type="EMBL" id="JANFPI010000002">
    <property type="protein sequence ID" value="MCX8996588.1"/>
    <property type="molecule type" value="Genomic_DNA"/>
</dbReference>